<evidence type="ECO:0000313" key="2">
    <source>
        <dbReference type="EMBL" id="CAA9488716.1"/>
    </source>
</evidence>
<evidence type="ECO:0000256" key="1">
    <source>
        <dbReference type="SAM" id="MobiDB-lite"/>
    </source>
</evidence>
<accession>A0A6J4S410</accession>
<feature type="non-terminal residue" evidence="2">
    <location>
        <position position="1"/>
    </location>
</feature>
<reference evidence="2" key="1">
    <citation type="submission" date="2020-02" db="EMBL/GenBank/DDBJ databases">
        <authorList>
            <person name="Meier V. D."/>
        </authorList>
    </citation>
    <scope>NUCLEOTIDE SEQUENCE</scope>
    <source>
        <strain evidence="2">AVDCRST_MAG30</strain>
    </source>
</reference>
<gene>
    <name evidence="2" type="ORF">AVDCRST_MAG30-1255</name>
</gene>
<dbReference type="EMBL" id="CADCVS010000184">
    <property type="protein sequence ID" value="CAA9488716.1"/>
    <property type="molecule type" value="Genomic_DNA"/>
</dbReference>
<proteinExistence type="predicted"/>
<dbReference type="AlphaFoldDB" id="A0A6J4S410"/>
<feature type="compositionally biased region" description="Low complexity" evidence="1">
    <location>
        <begin position="72"/>
        <end position="97"/>
    </location>
</feature>
<name>A0A6J4S410_9ACTN</name>
<organism evidence="2">
    <name type="scientific">uncultured Solirubrobacteraceae bacterium</name>
    <dbReference type="NCBI Taxonomy" id="1162706"/>
    <lineage>
        <taxon>Bacteria</taxon>
        <taxon>Bacillati</taxon>
        <taxon>Actinomycetota</taxon>
        <taxon>Thermoleophilia</taxon>
        <taxon>Solirubrobacterales</taxon>
        <taxon>Solirubrobacteraceae</taxon>
        <taxon>environmental samples</taxon>
    </lineage>
</organism>
<feature type="compositionally biased region" description="Low complexity" evidence="1">
    <location>
        <begin position="108"/>
        <end position="126"/>
    </location>
</feature>
<sequence>CNRRSPPRWPGPTRSTRGRACACAWRGAATRPPCCACWPRATWTRTIWTSGGCSRTTPCAASWSARRRPWTARRPSWASARSTSARARSPTRWSSTRRSPRVSASSWAASCGPARPCAAAASPSPR</sequence>
<feature type="region of interest" description="Disordered" evidence="1">
    <location>
        <begin position="70"/>
        <end position="126"/>
    </location>
</feature>
<feature type="non-terminal residue" evidence="2">
    <location>
        <position position="126"/>
    </location>
</feature>
<protein>
    <submittedName>
        <fullName evidence="2">Uncharacterized protein</fullName>
    </submittedName>
</protein>